<dbReference type="GeneID" id="37043517"/>
<sequence length="459" mass="52325">MSLTRPYGHRHSPILLAEGSDTFSARYAALPIELRSIIEREVLFGPGSYAGDEVEELVAPSYSADLRLAALCHLHRHNRNAYDMIHVRRSLEQAFSQLDTVGLVDVMRGSPGLRKDLLELCRGRSFSQALYSSHSVDFLSRVLDLLLNDIQGTLSDDDELVRDVMRRMLLYCVREEHAILIEQPTSSLAIKTLFGLSVSQLQPLCDLERRLRARLFDWRDTERLTVYHAKIGSTAWSHHNDLVGASNWLAQLTLPLIPVMALAWFFSNALIRMAAWCLTVSLTSSWLLLLGLYLRRVVRKLAVDHVYLRSRSPMLVHSTSVPRSSKSSVVKHPAPSLAVQSRRSLSLWPWNEIRIRNASKGSILVSSYNAADHYFMVTPITQTVISSRCTDIVFSTWDLRGTRVHVQQCREKRDEVDEKTDERSLLKEWERGSRFNLYAKRILLVPKSSQLTVTDDDFV</sequence>
<feature type="transmembrane region" description="Helical" evidence="1">
    <location>
        <begin position="273"/>
        <end position="294"/>
    </location>
</feature>
<dbReference type="InParanoid" id="A0A316YLE0"/>
<dbReference type="Proteomes" id="UP000245768">
    <property type="component" value="Unassembled WGS sequence"/>
</dbReference>
<keyword evidence="1" id="KW-0812">Transmembrane</keyword>
<protein>
    <submittedName>
        <fullName evidence="2">Uncharacterized protein</fullName>
    </submittedName>
</protein>
<organism evidence="2 3">
    <name type="scientific">Acaromyces ingoldii</name>
    <dbReference type="NCBI Taxonomy" id="215250"/>
    <lineage>
        <taxon>Eukaryota</taxon>
        <taxon>Fungi</taxon>
        <taxon>Dikarya</taxon>
        <taxon>Basidiomycota</taxon>
        <taxon>Ustilaginomycotina</taxon>
        <taxon>Exobasidiomycetes</taxon>
        <taxon>Exobasidiales</taxon>
        <taxon>Cryptobasidiaceae</taxon>
        <taxon>Acaromyces</taxon>
    </lineage>
</organism>
<reference evidence="2" key="1">
    <citation type="journal article" date="2018" name="Mol. Biol. Evol.">
        <title>Broad Genomic Sampling Reveals a Smut Pathogenic Ancestry of the Fungal Clade Ustilaginomycotina.</title>
        <authorList>
            <person name="Kijpornyongpan T."/>
            <person name="Mondo S.J."/>
            <person name="Barry K."/>
            <person name="Sandor L."/>
            <person name="Lee J."/>
            <person name="Lipzen A."/>
            <person name="Pangilinan J."/>
            <person name="LaButti K."/>
            <person name="Hainaut M."/>
            <person name="Henrissat B."/>
            <person name="Grigoriev I.V."/>
            <person name="Spatafora J.W."/>
            <person name="Aime M.C."/>
        </authorList>
    </citation>
    <scope>NUCLEOTIDE SEQUENCE [LARGE SCALE GENOMIC DNA]</scope>
    <source>
        <strain evidence="2">MCA 4198</strain>
    </source>
</reference>
<proteinExistence type="predicted"/>
<evidence type="ECO:0000313" key="2">
    <source>
        <dbReference type="EMBL" id="PWN90197.1"/>
    </source>
</evidence>
<name>A0A316YLE0_9BASI</name>
<keyword evidence="3" id="KW-1185">Reference proteome</keyword>
<dbReference type="RefSeq" id="XP_025377395.1">
    <property type="nucleotide sequence ID" value="XM_025521601.1"/>
</dbReference>
<accession>A0A316YLE0</accession>
<keyword evidence="1" id="KW-0472">Membrane</keyword>
<dbReference type="EMBL" id="KZ819636">
    <property type="protein sequence ID" value="PWN90197.1"/>
    <property type="molecule type" value="Genomic_DNA"/>
</dbReference>
<gene>
    <name evidence="2" type="ORF">FA10DRAFT_266686</name>
</gene>
<dbReference type="AlphaFoldDB" id="A0A316YLE0"/>
<evidence type="ECO:0000256" key="1">
    <source>
        <dbReference type="SAM" id="Phobius"/>
    </source>
</evidence>
<keyword evidence="1" id="KW-1133">Transmembrane helix</keyword>
<evidence type="ECO:0000313" key="3">
    <source>
        <dbReference type="Proteomes" id="UP000245768"/>
    </source>
</evidence>